<evidence type="ECO:0000313" key="3">
    <source>
        <dbReference type="RefSeq" id="XP_002739363.1"/>
    </source>
</evidence>
<organism evidence="2 3">
    <name type="scientific">Saccoglossus kowalevskii</name>
    <name type="common">Acorn worm</name>
    <dbReference type="NCBI Taxonomy" id="10224"/>
    <lineage>
        <taxon>Eukaryota</taxon>
        <taxon>Metazoa</taxon>
        <taxon>Hemichordata</taxon>
        <taxon>Enteropneusta</taxon>
        <taxon>Harrimaniidae</taxon>
        <taxon>Saccoglossus</taxon>
    </lineage>
</organism>
<protein>
    <submittedName>
        <fullName evidence="3">Uncharacterized protein C19orf43-like</fullName>
    </submittedName>
</protein>
<sequence>MTAYNRDGKTSVTKTPTSDAEEDEKVNKNAFTNDGSFMELFKKKIEQEQRRKATNKSEATSSSSTTTPADTVVFTANQTSEETSNAASTTAKKSRLNFFVGKRKGLTLKTGQVKKQKPDDKLDTKGKTSAWTEYMAEVQKYKATSCADEDKTRPLVK</sequence>
<accession>A0ABM0GX89</accession>
<dbReference type="InterPro" id="IPR038838">
    <property type="entry name" value="TRIR"/>
</dbReference>
<proteinExistence type="predicted"/>
<feature type="region of interest" description="Disordered" evidence="1">
    <location>
        <begin position="1"/>
        <end position="91"/>
    </location>
</feature>
<dbReference type="Proteomes" id="UP000694865">
    <property type="component" value="Unplaced"/>
</dbReference>
<dbReference type="PANTHER" id="PTHR34753:SF1">
    <property type="entry name" value="TELOMERASE RNA COMPONENT INTERACTING RNASE"/>
    <property type="match status" value="1"/>
</dbReference>
<feature type="compositionally biased region" description="Low complexity" evidence="1">
    <location>
        <begin position="79"/>
        <end position="91"/>
    </location>
</feature>
<dbReference type="RefSeq" id="XP_002739363.1">
    <property type="nucleotide sequence ID" value="XM_002739317.2"/>
</dbReference>
<reference evidence="3" key="1">
    <citation type="submission" date="2025-08" db="UniProtKB">
        <authorList>
            <consortium name="RefSeq"/>
        </authorList>
    </citation>
    <scope>IDENTIFICATION</scope>
    <source>
        <tissue evidence="3">Testes</tissue>
    </source>
</reference>
<evidence type="ECO:0000313" key="2">
    <source>
        <dbReference type="Proteomes" id="UP000694865"/>
    </source>
</evidence>
<gene>
    <name evidence="3" type="primary">LOC100372588</name>
</gene>
<dbReference type="GeneID" id="100372588"/>
<name>A0ABM0GX89_SACKO</name>
<evidence type="ECO:0000256" key="1">
    <source>
        <dbReference type="SAM" id="MobiDB-lite"/>
    </source>
</evidence>
<keyword evidence="2" id="KW-1185">Reference proteome</keyword>
<feature type="compositionally biased region" description="Basic and acidic residues" evidence="1">
    <location>
        <begin position="40"/>
        <end position="51"/>
    </location>
</feature>
<dbReference type="PANTHER" id="PTHR34753">
    <property type="entry name" value="TELOMERASE RNA COMPONENT INTERACTING RNASE"/>
    <property type="match status" value="1"/>
</dbReference>